<organism evidence="2 3">
    <name type="scientific">Tanacetum coccineum</name>
    <dbReference type="NCBI Taxonomy" id="301880"/>
    <lineage>
        <taxon>Eukaryota</taxon>
        <taxon>Viridiplantae</taxon>
        <taxon>Streptophyta</taxon>
        <taxon>Embryophyta</taxon>
        <taxon>Tracheophyta</taxon>
        <taxon>Spermatophyta</taxon>
        <taxon>Magnoliopsida</taxon>
        <taxon>eudicotyledons</taxon>
        <taxon>Gunneridae</taxon>
        <taxon>Pentapetalae</taxon>
        <taxon>asterids</taxon>
        <taxon>campanulids</taxon>
        <taxon>Asterales</taxon>
        <taxon>Asteraceae</taxon>
        <taxon>Asteroideae</taxon>
        <taxon>Anthemideae</taxon>
        <taxon>Anthemidinae</taxon>
        <taxon>Tanacetum</taxon>
    </lineage>
</organism>
<evidence type="ECO:0000313" key="3">
    <source>
        <dbReference type="Proteomes" id="UP001151760"/>
    </source>
</evidence>
<keyword evidence="3" id="KW-1185">Reference proteome</keyword>
<gene>
    <name evidence="2" type="ORF">Tco_1093200</name>
</gene>
<proteinExistence type="predicted"/>
<feature type="compositionally biased region" description="Basic and acidic residues" evidence="1">
    <location>
        <begin position="76"/>
        <end position="88"/>
    </location>
</feature>
<sequence>MVNPEQDFVEYASSHNNEVGGKPFTTNLGLRNFKEATNAWKDRSNFNWERTQSFMIPQKGSFSTYSSSYQAKLERSPSEFDSHQERRLSSRGAQLGRQQDDVINKVNTLWKVFSKSLDETSTRDTTKTSLEEQNRNPSSPKRVHFINSIVILRKEDEVREKENVKPNATKYNDHEMTAKAEEKVEEESEDNF</sequence>
<feature type="compositionally biased region" description="Acidic residues" evidence="1">
    <location>
        <begin position="183"/>
        <end position="192"/>
    </location>
</feature>
<feature type="region of interest" description="Disordered" evidence="1">
    <location>
        <begin position="160"/>
        <end position="192"/>
    </location>
</feature>
<accession>A0ABQ5IC02</accession>
<evidence type="ECO:0000313" key="2">
    <source>
        <dbReference type="EMBL" id="GJT97682.1"/>
    </source>
</evidence>
<protein>
    <submittedName>
        <fullName evidence="2">Uncharacterized protein</fullName>
    </submittedName>
</protein>
<comment type="caution">
    <text evidence="2">The sequence shown here is derived from an EMBL/GenBank/DDBJ whole genome shotgun (WGS) entry which is preliminary data.</text>
</comment>
<dbReference type="EMBL" id="BQNB010020602">
    <property type="protein sequence ID" value="GJT97682.1"/>
    <property type="molecule type" value="Genomic_DNA"/>
</dbReference>
<feature type="compositionally biased region" description="Basic and acidic residues" evidence="1">
    <location>
        <begin position="171"/>
        <end position="182"/>
    </location>
</feature>
<name>A0ABQ5IC02_9ASTR</name>
<reference evidence="2" key="1">
    <citation type="journal article" date="2022" name="Int. J. Mol. Sci.">
        <title>Draft Genome of Tanacetum Coccineum: Genomic Comparison of Closely Related Tanacetum-Family Plants.</title>
        <authorList>
            <person name="Yamashiro T."/>
            <person name="Shiraishi A."/>
            <person name="Nakayama K."/>
            <person name="Satake H."/>
        </authorList>
    </citation>
    <scope>NUCLEOTIDE SEQUENCE</scope>
</reference>
<reference evidence="2" key="2">
    <citation type="submission" date="2022-01" db="EMBL/GenBank/DDBJ databases">
        <authorList>
            <person name="Yamashiro T."/>
            <person name="Shiraishi A."/>
            <person name="Satake H."/>
            <person name="Nakayama K."/>
        </authorList>
    </citation>
    <scope>NUCLEOTIDE SEQUENCE</scope>
</reference>
<evidence type="ECO:0000256" key="1">
    <source>
        <dbReference type="SAM" id="MobiDB-lite"/>
    </source>
</evidence>
<feature type="region of interest" description="Disordered" evidence="1">
    <location>
        <begin position="76"/>
        <end position="96"/>
    </location>
</feature>
<feature type="region of interest" description="Disordered" evidence="1">
    <location>
        <begin position="121"/>
        <end position="142"/>
    </location>
</feature>
<feature type="compositionally biased region" description="Basic and acidic residues" evidence="1">
    <location>
        <begin position="121"/>
        <end position="134"/>
    </location>
</feature>
<dbReference type="Proteomes" id="UP001151760">
    <property type="component" value="Unassembled WGS sequence"/>
</dbReference>